<dbReference type="Gene3D" id="1.10.3720.10">
    <property type="entry name" value="MetI-like"/>
    <property type="match status" value="1"/>
</dbReference>
<comment type="caution">
    <text evidence="9">The sequence shown here is derived from an EMBL/GenBank/DDBJ whole genome shotgun (WGS) entry which is preliminary data.</text>
</comment>
<keyword evidence="6 7" id="KW-0472">Membrane</keyword>
<evidence type="ECO:0000313" key="10">
    <source>
        <dbReference type="Proteomes" id="UP001500618"/>
    </source>
</evidence>
<evidence type="ECO:0000256" key="3">
    <source>
        <dbReference type="ARBA" id="ARBA00022475"/>
    </source>
</evidence>
<comment type="similarity">
    <text evidence="7">Belongs to the binding-protein-dependent transport system permease family.</text>
</comment>
<dbReference type="PROSITE" id="PS50928">
    <property type="entry name" value="ABC_TM1"/>
    <property type="match status" value="1"/>
</dbReference>
<dbReference type="RefSeq" id="WP_344314023.1">
    <property type="nucleotide sequence ID" value="NZ_BAAANY010000031.1"/>
</dbReference>
<feature type="transmembrane region" description="Helical" evidence="7">
    <location>
        <begin position="130"/>
        <end position="151"/>
    </location>
</feature>
<feature type="transmembrane region" description="Helical" evidence="7">
    <location>
        <begin position="163"/>
        <end position="182"/>
    </location>
</feature>
<reference evidence="9 10" key="1">
    <citation type="journal article" date="2019" name="Int. J. Syst. Evol. Microbiol.">
        <title>The Global Catalogue of Microorganisms (GCM) 10K type strain sequencing project: providing services to taxonomists for standard genome sequencing and annotation.</title>
        <authorList>
            <consortium name="The Broad Institute Genomics Platform"/>
            <consortium name="The Broad Institute Genome Sequencing Center for Infectious Disease"/>
            <person name="Wu L."/>
            <person name="Ma J."/>
        </authorList>
    </citation>
    <scope>NUCLEOTIDE SEQUENCE [LARGE SCALE GENOMIC DNA]</scope>
    <source>
        <strain evidence="9 10">JCM 14718</strain>
    </source>
</reference>
<evidence type="ECO:0000256" key="6">
    <source>
        <dbReference type="ARBA" id="ARBA00023136"/>
    </source>
</evidence>
<dbReference type="CDD" id="cd06261">
    <property type="entry name" value="TM_PBP2"/>
    <property type="match status" value="1"/>
</dbReference>
<dbReference type="Proteomes" id="UP001500618">
    <property type="component" value="Unassembled WGS sequence"/>
</dbReference>
<comment type="subcellular location">
    <subcellularLocation>
        <location evidence="1 7">Cell membrane</location>
        <topology evidence="1 7">Multi-pass membrane protein</topology>
    </subcellularLocation>
</comment>
<evidence type="ECO:0000256" key="5">
    <source>
        <dbReference type="ARBA" id="ARBA00022989"/>
    </source>
</evidence>
<evidence type="ECO:0000313" key="9">
    <source>
        <dbReference type="EMBL" id="GAA1706139.1"/>
    </source>
</evidence>
<keyword evidence="3" id="KW-1003">Cell membrane</keyword>
<keyword evidence="2 7" id="KW-0813">Transport</keyword>
<accession>A0ABN2IJP6</accession>
<dbReference type="EMBL" id="BAAANY010000031">
    <property type="protein sequence ID" value="GAA1706139.1"/>
    <property type="molecule type" value="Genomic_DNA"/>
</dbReference>
<feature type="transmembrane region" description="Helical" evidence="7">
    <location>
        <begin position="99"/>
        <end position="118"/>
    </location>
</feature>
<dbReference type="PANTHER" id="PTHR32243">
    <property type="entry name" value="MALTOSE TRANSPORT SYSTEM PERMEASE-RELATED"/>
    <property type="match status" value="1"/>
</dbReference>
<feature type="domain" description="ABC transmembrane type-1" evidence="8">
    <location>
        <begin position="95"/>
        <end position="286"/>
    </location>
</feature>
<feature type="transmembrane region" description="Helical" evidence="7">
    <location>
        <begin position="265"/>
        <end position="285"/>
    </location>
</feature>
<evidence type="ECO:0000256" key="7">
    <source>
        <dbReference type="RuleBase" id="RU363032"/>
    </source>
</evidence>
<protein>
    <submittedName>
        <fullName evidence="9">Carbohydrate ABC transporter permease</fullName>
    </submittedName>
</protein>
<keyword evidence="10" id="KW-1185">Reference proteome</keyword>
<keyword evidence="5 7" id="KW-1133">Transmembrane helix</keyword>
<name>A0ABN2IJP6_9ACTN</name>
<dbReference type="InterPro" id="IPR035906">
    <property type="entry name" value="MetI-like_sf"/>
</dbReference>
<dbReference type="InterPro" id="IPR050901">
    <property type="entry name" value="BP-dep_ABC_trans_perm"/>
</dbReference>
<dbReference type="SUPFAM" id="SSF161098">
    <property type="entry name" value="MetI-like"/>
    <property type="match status" value="1"/>
</dbReference>
<keyword evidence="4 7" id="KW-0812">Transmembrane</keyword>
<sequence length="301" mass="33285">MTSIPASRPALPLMSRIPWRKIILYTVAILFALWLVLPFYWIVNMSFMHEVDATSVPPHFLPKDPTLANFLGFIHPTTDQALLGSHAVADTPYALMNSMIVALTTALFNLVLGTFAAYSFSRIQFKGSQVLLIVYLLTRMVPGIAIIIPFYLVMRALHLLDTYGALILSYTTFALPITIWILKDYIRSVPRELEDAARVDRCGWFRMMWSVFLPISAPGLVAAAIFAFMTAWNEFMFALFMTSTISSQTMPVIAANFATDLNTQVTLMAAAGVVAVVPPLVLVLICQRLIVQGMAAGSVKG</sequence>
<dbReference type="Pfam" id="PF00528">
    <property type="entry name" value="BPD_transp_1"/>
    <property type="match status" value="1"/>
</dbReference>
<organism evidence="9 10">
    <name type="scientific">Fodinicola feengrottensis</name>
    <dbReference type="NCBI Taxonomy" id="435914"/>
    <lineage>
        <taxon>Bacteria</taxon>
        <taxon>Bacillati</taxon>
        <taxon>Actinomycetota</taxon>
        <taxon>Actinomycetes</taxon>
        <taxon>Mycobacteriales</taxon>
        <taxon>Fodinicola</taxon>
    </lineage>
</organism>
<dbReference type="PANTHER" id="PTHR32243:SF18">
    <property type="entry name" value="INNER MEMBRANE ABC TRANSPORTER PERMEASE PROTEIN YCJP"/>
    <property type="match status" value="1"/>
</dbReference>
<proteinExistence type="inferred from homology"/>
<evidence type="ECO:0000256" key="2">
    <source>
        <dbReference type="ARBA" id="ARBA00022448"/>
    </source>
</evidence>
<evidence type="ECO:0000259" key="8">
    <source>
        <dbReference type="PROSITE" id="PS50928"/>
    </source>
</evidence>
<feature type="transmembrane region" description="Helical" evidence="7">
    <location>
        <begin position="22"/>
        <end position="43"/>
    </location>
</feature>
<evidence type="ECO:0000256" key="4">
    <source>
        <dbReference type="ARBA" id="ARBA00022692"/>
    </source>
</evidence>
<evidence type="ECO:0000256" key="1">
    <source>
        <dbReference type="ARBA" id="ARBA00004651"/>
    </source>
</evidence>
<gene>
    <name evidence="9" type="ORF">GCM10009765_64470</name>
</gene>
<feature type="transmembrane region" description="Helical" evidence="7">
    <location>
        <begin position="203"/>
        <end position="229"/>
    </location>
</feature>
<dbReference type="InterPro" id="IPR000515">
    <property type="entry name" value="MetI-like"/>
</dbReference>